<comment type="caution">
    <text evidence="1">The sequence shown here is derived from an EMBL/GenBank/DDBJ whole genome shotgun (WGS) entry which is preliminary data.</text>
</comment>
<dbReference type="Proteomes" id="UP000176998">
    <property type="component" value="Unassembled WGS sequence"/>
</dbReference>
<evidence type="ECO:0000313" key="1">
    <source>
        <dbReference type="EMBL" id="OHE98067.1"/>
    </source>
</evidence>
<dbReference type="RefSeq" id="XP_022475219.1">
    <property type="nucleotide sequence ID" value="XM_022618221.1"/>
</dbReference>
<dbReference type="AlphaFoldDB" id="A0A1G4B9H7"/>
<dbReference type="EMBL" id="MJBS01000050">
    <property type="protein sequence ID" value="OHE98067.1"/>
    <property type="molecule type" value="Genomic_DNA"/>
</dbReference>
<reference evidence="1 2" key="1">
    <citation type="submission" date="2016-09" db="EMBL/GenBank/DDBJ databases">
        <authorList>
            <person name="Capua I."/>
            <person name="De Benedictis P."/>
            <person name="Joannis T."/>
            <person name="Lombin L.H."/>
            <person name="Cattoli G."/>
        </authorList>
    </citation>
    <scope>NUCLEOTIDE SEQUENCE [LARGE SCALE GENOMIC DNA]</scope>
    <source>
        <strain evidence="1 2">IMI 309357</strain>
    </source>
</reference>
<keyword evidence="2" id="KW-1185">Reference proteome</keyword>
<dbReference type="GeneID" id="34559731"/>
<accession>A0A1G4B9H7</accession>
<sequence length="82" mass="9241">MRSCVCTSPLCARDPLHGGHPSSVRCCSLVSLNRGQGMRLHGQLRCRRILFLPSSWSCVLYMDTFNTYPKALEKITCTSCWC</sequence>
<proteinExistence type="predicted"/>
<protein>
    <submittedName>
        <fullName evidence="1">Uncharacterized protein</fullName>
    </submittedName>
</protein>
<gene>
    <name evidence="1" type="ORF">CORC01_06581</name>
</gene>
<organism evidence="1 2">
    <name type="scientific">Colletotrichum orchidophilum</name>
    <dbReference type="NCBI Taxonomy" id="1209926"/>
    <lineage>
        <taxon>Eukaryota</taxon>
        <taxon>Fungi</taxon>
        <taxon>Dikarya</taxon>
        <taxon>Ascomycota</taxon>
        <taxon>Pezizomycotina</taxon>
        <taxon>Sordariomycetes</taxon>
        <taxon>Hypocreomycetidae</taxon>
        <taxon>Glomerellales</taxon>
        <taxon>Glomerellaceae</taxon>
        <taxon>Colletotrichum</taxon>
    </lineage>
</organism>
<name>A0A1G4B9H7_9PEZI</name>
<evidence type="ECO:0000313" key="2">
    <source>
        <dbReference type="Proteomes" id="UP000176998"/>
    </source>
</evidence>